<name>A0A7J7F0Q3_DICBM</name>
<dbReference type="InterPro" id="IPR036051">
    <property type="entry name" value="KRAB_dom_sf"/>
</dbReference>
<dbReference type="PANTHER" id="PTHR23232:SF133">
    <property type="entry name" value="RIKEN CDNA 1700020N01 GENE"/>
    <property type="match status" value="1"/>
</dbReference>
<proteinExistence type="predicted"/>
<dbReference type="PANTHER" id="PTHR23232">
    <property type="entry name" value="KRAB DOMAIN C2H2 ZINC FINGER"/>
    <property type="match status" value="1"/>
</dbReference>
<dbReference type="Gene3D" id="6.10.140.140">
    <property type="match status" value="1"/>
</dbReference>
<dbReference type="CDD" id="cd07765">
    <property type="entry name" value="KRAB_A-box"/>
    <property type="match status" value="1"/>
</dbReference>
<dbReference type="AlphaFoldDB" id="A0A7J7F0Q3"/>
<gene>
    <name evidence="3" type="ORF">HPG69_008324</name>
</gene>
<dbReference type="Pfam" id="PF01352">
    <property type="entry name" value="KRAB"/>
    <property type="match status" value="1"/>
</dbReference>
<organism evidence="3 4">
    <name type="scientific">Diceros bicornis minor</name>
    <name type="common">South-central black rhinoceros</name>
    <dbReference type="NCBI Taxonomy" id="77932"/>
    <lineage>
        <taxon>Eukaryota</taxon>
        <taxon>Metazoa</taxon>
        <taxon>Chordata</taxon>
        <taxon>Craniata</taxon>
        <taxon>Vertebrata</taxon>
        <taxon>Euteleostomi</taxon>
        <taxon>Mammalia</taxon>
        <taxon>Eutheria</taxon>
        <taxon>Laurasiatheria</taxon>
        <taxon>Perissodactyla</taxon>
        <taxon>Rhinocerotidae</taxon>
        <taxon>Diceros</taxon>
    </lineage>
</organism>
<evidence type="ECO:0000313" key="3">
    <source>
        <dbReference type="EMBL" id="KAF5921468.1"/>
    </source>
</evidence>
<dbReference type="Proteomes" id="UP000551758">
    <property type="component" value="Unassembled WGS sequence"/>
</dbReference>
<dbReference type="InterPro" id="IPR050169">
    <property type="entry name" value="Krueppel_C2H2_ZnF"/>
</dbReference>
<sequence>GMDFGNMASHFSQEEWRLLDEAQRFLFCDVMLENFALVASVGCWHAAEDEEAPSEQSVPVGESLVRASKAGPSTRRPIPQQRQGSEEKPWKRGVHRASFVMSCSLYMSGEPHL</sequence>
<accession>A0A7J7F0Q3</accession>
<evidence type="ECO:0000259" key="2">
    <source>
        <dbReference type="PROSITE" id="PS50805"/>
    </source>
</evidence>
<feature type="non-terminal residue" evidence="3">
    <location>
        <position position="1"/>
    </location>
</feature>
<feature type="region of interest" description="Disordered" evidence="1">
    <location>
        <begin position="50"/>
        <end position="91"/>
    </location>
</feature>
<dbReference type="EMBL" id="JACDTQ010001653">
    <property type="protein sequence ID" value="KAF5921468.1"/>
    <property type="molecule type" value="Genomic_DNA"/>
</dbReference>
<protein>
    <recommendedName>
        <fullName evidence="2">KRAB domain-containing protein</fullName>
    </recommendedName>
</protein>
<keyword evidence="4" id="KW-1185">Reference proteome</keyword>
<reference evidence="3 4" key="1">
    <citation type="journal article" date="2020" name="Mol. Biol. Evol.">
        <title>Interspecific Gene Flow and the Evolution of Specialization in Black and White Rhinoceros.</title>
        <authorList>
            <person name="Moodley Y."/>
            <person name="Westbury M.V."/>
            <person name="Russo I.M."/>
            <person name="Gopalakrishnan S."/>
            <person name="Rakotoarivelo A."/>
            <person name="Olsen R.A."/>
            <person name="Prost S."/>
            <person name="Tunstall T."/>
            <person name="Ryder O.A."/>
            <person name="Dalen L."/>
            <person name="Bruford M.W."/>
        </authorList>
    </citation>
    <scope>NUCLEOTIDE SEQUENCE [LARGE SCALE GENOMIC DNA]</scope>
    <source>
        <strain evidence="3">SBR-YM</strain>
        <tissue evidence="3">Skin</tissue>
    </source>
</reference>
<dbReference type="SUPFAM" id="SSF109640">
    <property type="entry name" value="KRAB domain (Kruppel-associated box)"/>
    <property type="match status" value="1"/>
</dbReference>
<dbReference type="GO" id="GO:0006355">
    <property type="term" value="P:regulation of DNA-templated transcription"/>
    <property type="evidence" value="ECO:0007669"/>
    <property type="project" value="InterPro"/>
</dbReference>
<dbReference type="InterPro" id="IPR001909">
    <property type="entry name" value="KRAB"/>
</dbReference>
<evidence type="ECO:0000313" key="4">
    <source>
        <dbReference type="Proteomes" id="UP000551758"/>
    </source>
</evidence>
<feature type="domain" description="KRAB" evidence="2">
    <location>
        <begin position="2"/>
        <end position="102"/>
    </location>
</feature>
<dbReference type="SMART" id="SM00349">
    <property type="entry name" value="KRAB"/>
    <property type="match status" value="1"/>
</dbReference>
<comment type="caution">
    <text evidence="3">The sequence shown here is derived from an EMBL/GenBank/DDBJ whole genome shotgun (WGS) entry which is preliminary data.</text>
</comment>
<dbReference type="PROSITE" id="PS50805">
    <property type="entry name" value="KRAB"/>
    <property type="match status" value="1"/>
</dbReference>
<evidence type="ECO:0000256" key="1">
    <source>
        <dbReference type="SAM" id="MobiDB-lite"/>
    </source>
</evidence>